<dbReference type="Proteomes" id="UP000250079">
    <property type="component" value="Chromosome"/>
</dbReference>
<dbReference type="KEGG" id="gai:IMCC3135_33235"/>
<gene>
    <name evidence="2" type="ORF">IMCC3135_33235</name>
</gene>
<dbReference type="AlphaFoldDB" id="A0A2Z2P271"/>
<dbReference type="InterPro" id="IPR019099">
    <property type="entry name" value="Uncharacterised_PGPGW_TM"/>
</dbReference>
<sequence length="139" mass="15775">MNEILSWLSEHSLLLSVIATASVIMMAVSLIAAPWIVSRLPSNYLQARLDRRPERNLWHTLKMLSRALLGFVIVLLGLIMLITPGPGFIMLLLGVSIAEFPGKNRLLVYLATRPNVLSSLNWMRKRHDKPPFIHPHDFD</sequence>
<dbReference type="Pfam" id="PF09656">
    <property type="entry name" value="PGPGW"/>
    <property type="match status" value="1"/>
</dbReference>
<keyword evidence="3" id="KW-1185">Reference proteome</keyword>
<reference evidence="2 3" key="1">
    <citation type="submission" date="2016-12" db="EMBL/GenBank/DDBJ databases">
        <authorList>
            <person name="Song W.-J."/>
            <person name="Kurnit D.M."/>
        </authorList>
    </citation>
    <scope>NUCLEOTIDE SEQUENCE [LARGE SCALE GENOMIC DNA]</scope>
    <source>
        <strain evidence="2 3">IMCC3135</strain>
    </source>
</reference>
<name>A0A2Z2P271_9GAMM</name>
<dbReference type="EMBL" id="CP018632">
    <property type="protein sequence ID" value="ASJ76691.1"/>
    <property type="molecule type" value="Genomic_DNA"/>
</dbReference>
<protein>
    <recommendedName>
        <fullName evidence="4">Transmembrane protein (PGPGW)</fullName>
    </recommendedName>
</protein>
<keyword evidence="1" id="KW-0472">Membrane</keyword>
<evidence type="ECO:0000256" key="1">
    <source>
        <dbReference type="SAM" id="Phobius"/>
    </source>
</evidence>
<evidence type="ECO:0008006" key="4">
    <source>
        <dbReference type="Google" id="ProtNLM"/>
    </source>
</evidence>
<accession>A0A2Z2P271</accession>
<feature type="transmembrane region" description="Helical" evidence="1">
    <location>
        <begin position="12"/>
        <end position="37"/>
    </location>
</feature>
<evidence type="ECO:0000313" key="2">
    <source>
        <dbReference type="EMBL" id="ASJ76691.1"/>
    </source>
</evidence>
<dbReference type="OrthoDB" id="9800130at2"/>
<keyword evidence="1" id="KW-0812">Transmembrane</keyword>
<keyword evidence="1" id="KW-1133">Transmembrane helix</keyword>
<evidence type="ECO:0000313" key="3">
    <source>
        <dbReference type="Proteomes" id="UP000250079"/>
    </source>
</evidence>
<organism evidence="2 3">
    <name type="scientific">Granulosicoccus antarcticus IMCC3135</name>
    <dbReference type="NCBI Taxonomy" id="1192854"/>
    <lineage>
        <taxon>Bacteria</taxon>
        <taxon>Pseudomonadati</taxon>
        <taxon>Pseudomonadota</taxon>
        <taxon>Gammaproteobacteria</taxon>
        <taxon>Chromatiales</taxon>
        <taxon>Granulosicoccaceae</taxon>
        <taxon>Granulosicoccus</taxon>
    </lineage>
</organism>
<proteinExistence type="predicted"/>
<feature type="transmembrane region" description="Helical" evidence="1">
    <location>
        <begin position="67"/>
        <end position="95"/>
    </location>
</feature>
<dbReference type="RefSeq" id="WP_088921437.1">
    <property type="nucleotide sequence ID" value="NZ_CP018632.1"/>
</dbReference>